<organism evidence="3">
    <name type="scientific">Tetraodon nigroviridis</name>
    <name type="common">Spotted green pufferfish</name>
    <name type="synonym">Chelonodon nigroviridis</name>
    <dbReference type="NCBI Taxonomy" id="99883"/>
    <lineage>
        <taxon>Eukaryota</taxon>
        <taxon>Metazoa</taxon>
        <taxon>Chordata</taxon>
        <taxon>Craniata</taxon>
        <taxon>Vertebrata</taxon>
        <taxon>Euteleostomi</taxon>
        <taxon>Actinopterygii</taxon>
        <taxon>Neopterygii</taxon>
        <taxon>Teleostei</taxon>
        <taxon>Neoteleostei</taxon>
        <taxon>Acanthomorphata</taxon>
        <taxon>Eupercaria</taxon>
        <taxon>Tetraodontiformes</taxon>
        <taxon>Tetradontoidea</taxon>
        <taxon>Tetraodontidae</taxon>
        <taxon>Tetraodon</taxon>
    </lineage>
</organism>
<dbReference type="Gene3D" id="3.20.20.80">
    <property type="entry name" value="Glycosidases"/>
    <property type="match status" value="1"/>
</dbReference>
<sequence length="772" mass="87102">MPHARNRNPSPIPEVTWDTGLKEMNETWKGAIACLGVAVFFVMTIGIIYWQVVDQPNKNWILRGTFSGLIWERRTQSLVIQTLTEDKTYVEIDVGNVGSPDIEVPFVRNLCWLNKTEFCYTWDSVAEVKISLEVNEETETECYSMTWTPVHCHVQLKDCFSMTNVSWYGGASVRGQSWPINDQNATTKLFTVSDLKDNPSGYGSALERYFLGSSEIRQNKQNKEVIVGVWGGGGAVVNAGWSGAAQDSKEIRAEWEKEGQDDREVVRTGAPGVAVFVSPDIPLQLGLDSRQQFCLQSLPSMERLPLQYTVCVAHNVRAAHQEAMQQLSQHPRELPNMKTLWSVSFWFQSGTFKKRAVILGVKRLPFWKLLAKVDSGPKVERELRTFSNRLRRHQLGEGVISLNEHSTNLLSDMDHDYLNSRKRGISKRLSRDLPLVKLLNISITLSPFLGVDTRQFHASLTDGTEDYWLSLPSTPQGQLIPVMSHWRGTFCVKLNITNPGAVSWFLDRVESLQAHLGMEYIMLEGGEGNLFEEQTLRPPEALSGDRYIRLLADVATRMGDSTIVTAGTRSSHKPLFVRMTPLQSDWSPMGLKGIIPSLLHHTLLGYNFLIPDAVGGSLSGDLVTDEELFIRWLEIVAFLPVISFHTPPWVCGEDRVLNLTRALVAKHQRDVVPLIEKYAEEWRLTGNPIYRPMWWLSPSDPVTFTIDDQFLIGDEVLVAPVVEKGAVRRDIYLPDGGFQWQDSRSAQVFDGGTSLQDYPVPLEDVAVFIRRS</sequence>
<name>Q4SDZ3_TETNG</name>
<evidence type="ECO:0000313" key="3">
    <source>
        <dbReference type="EMBL" id="CAG01139.1"/>
    </source>
</evidence>
<proteinExistence type="predicted"/>
<reference evidence="3" key="2">
    <citation type="submission" date="2004-02" db="EMBL/GenBank/DDBJ databases">
        <authorList>
            <consortium name="Genoscope"/>
            <consortium name="Whitehead Institute Centre for Genome Research"/>
        </authorList>
    </citation>
    <scope>NUCLEOTIDE SEQUENCE</scope>
</reference>
<keyword evidence="1" id="KW-0472">Membrane</keyword>
<evidence type="ECO:0000256" key="1">
    <source>
        <dbReference type="SAM" id="Phobius"/>
    </source>
</evidence>
<keyword evidence="1" id="KW-1133">Transmembrane helix</keyword>
<dbReference type="AlphaFoldDB" id="Q4SDZ3"/>
<dbReference type="InterPro" id="IPR050985">
    <property type="entry name" value="Alpha-glycosidase_related"/>
</dbReference>
<dbReference type="Pfam" id="PF21365">
    <property type="entry name" value="Glyco_hydro_31_3rd"/>
    <property type="match status" value="1"/>
</dbReference>
<accession>Q4SDZ3</accession>
<dbReference type="PANTHER" id="PTHR43053">
    <property type="entry name" value="GLYCOSIDASE FAMILY 31"/>
    <property type="match status" value="1"/>
</dbReference>
<dbReference type="SUPFAM" id="SSF51445">
    <property type="entry name" value="(Trans)glycosidases"/>
    <property type="match status" value="1"/>
</dbReference>
<reference evidence="3" key="1">
    <citation type="journal article" date="2004" name="Nature">
        <title>Genome duplication in the teleost fish Tetraodon nigroviridis reveals the early vertebrate proto-karyotype.</title>
        <authorList>
            <person name="Jaillon O."/>
            <person name="Aury J.-M."/>
            <person name="Brunet F."/>
            <person name="Petit J.-L."/>
            <person name="Stange-Thomann N."/>
            <person name="Mauceli E."/>
            <person name="Bouneau L."/>
            <person name="Fischer C."/>
            <person name="Ozouf-Costaz C."/>
            <person name="Bernot A."/>
            <person name="Nicaud S."/>
            <person name="Jaffe D."/>
            <person name="Fisher S."/>
            <person name="Lutfalla G."/>
            <person name="Dossat C."/>
            <person name="Segurens B."/>
            <person name="Dasilva C."/>
            <person name="Salanoubat M."/>
            <person name="Levy M."/>
            <person name="Boudet N."/>
            <person name="Castellano S."/>
            <person name="Anthouard V."/>
            <person name="Jubin C."/>
            <person name="Castelli V."/>
            <person name="Katinka M."/>
            <person name="Vacherie B."/>
            <person name="Biemont C."/>
            <person name="Skalli Z."/>
            <person name="Cattolico L."/>
            <person name="Poulain J."/>
            <person name="De Berardinis V."/>
            <person name="Cruaud C."/>
            <person name="Duprat S."/>
            <person name="Brottier P."/>
            <person name="Coutanceau J.-P."/>
            <person name="Gouzy J."/>
            <person name="Parra G."/>
            <person name="Lardier G."/>
            <person name="Chapple C."/>
            <person name="McKernan K.J."/>
            <person name="McEwan P."/>
            <person name="Bosak S."/>
            <person name="Kellis M."/>
            <person name="Volff J.-N."/>
            <person name="Guigo R."/>
            <person name="Zody M.C."/>
            <person name="Mesirov J."/>
            <person name="Lindblad-Toh K."/>
            <person name="Birren B."/>
            <person name="Nusbaum C."/>
            <person name="Kahn D."/>
            <person name="Robinson-Rechavi M."/>
            <person name="Laudet V."/>
            <person name="Schachter V."/>
            <person name="Quetier F."/>
            <person name="Saurin W."/>
            <person name="Scarpelli C."/>
            <person name="Wincker P."/>
            <person name="Lander E.S."/>
            <person name="Weissenbach J."/>
            <person name="Roest Crollius H."/>
        </authorList>
    </citation>
    <scope>NUCLEOTIDE SEQUENCE [LARGE SCALE GENOMIC DNA]</scope>
</reference>
<feature type="domain" description="Glycosyl hydrolase family 31 C-terminal" evidence="2">
    <location>
        <begin position="686"/>
        <end position="771"/>
    </location>
</feature>
<dbReference type="Gene3D" id="2.60.40.1180">
    <property type="entry name" value="Golgi alpha-mannosidase II"/>
    <property type="match status" value="1"/>
</dbReference>
<dbReference type="EMBL" id="CAAE01014627">
    <property type="protein sequence ID" value="CAG01139.1"/>
    <property type="molecule type" value="Genomic_DNA"/>
</dbReference>
<dbReference type="SUPFAM" id="SSF51011">
    <property type="entry name" value="Glycosyl hydrolase domain"/>
    <property type="match status" value="1"/>
</dbReference>
<keyword evidence="1" id="KW-0812">Transmembrane</keyword>
<feature type="transmembrane region" description="Helical" evidence="1">
    <location>
        <begin position="30"/>
        <end position="50"/>
    </location>
</feature>
<dbReference type="KEGG" id="tng:GSTEN00019786G001"/>
<gene>
    <name evidence="3" type="ORF">GSTENG00019786001</name>
</gene>
<comment type="caution">
    <text evidence="3">The sequence shown here is derived from an EMBL/GenBank/DDBJ whole genome shotgun (WGS) entry which is preliminary data.</text>
</comment>
<evidence type="ECO:0000259" key="2">
    <source>
        <dbReference type="Pfam" id="PF21365"/>
    </source>
</evidence>
<dbReference type="InterPro" id="IPR017853">
    <property type="entry name" value="GH"/>
</dbReference>
<dbReference type="PANTHER" id="PTHR43053:SF6">
    <property type="entry name" value="SITS-BINDING PROTEIN"/>
    <property type="match status" value="1"/>
</dbReference>
<dbReference type="InterPro" id="IPR013780">
    <property type="entry name" value="Glyco_hydro_b"/>
</dbReference>
<dbReference type="OrthoDB" id="10070917at2759"/>
<dbReference type="InterPro" id="IPR048395">
    <property type="entry name" value="Glyco_hydro_31_C"/>
</dbReference>
<protein>
    <submittedName>
        <fullName evidence="3">(spotted green pufferfish) hypothetical protein</fullName>
    </submittedName>
</protein>